<evidence type="ECO:0000313" key="2">
    <source>
        <dbReference type="Proteomes" id="UP000308600"/>
    </source>
</evidence>
<accession>A0ACD3A5S9</accession>
<protein>
    <submittedName>
        <fullName evidence="1">Uncharacterized protein</fullName>
    </submittedName>
</protein>
<reference evidence="1 2" key="1">
    <citation type="journal article" date="2019" name="Nat. Ecol. Evol.">
        <title>Megaphylogeny resolves global patterns of mushroom evolution.</title>
        <authorList>
            <person name="Varga T."/>
            <person name="Krizsan K."/>
            <person name="Foldi C."/>
            <person name="Dima B."/>
            <person name="Sanchez-Garcia M."/>
            <person name="Sanchez-Ramirez S."/>
            <person name="Szollosi G.J."/>
            <person name="Szarkandi J.G."/>
            <person name="Papp V."/>
            <person name="Albert L."/>
            <person name="Andreopoulos W."/>
            <person name="Angelini C."/>
            <person name="Antonin V."/>
            <person name="Barry K.W."/>
            <person name="Bougher N.L."/>
            <person name="Buchanan P."/>
            <person name="Buyck B."/>
            <person name="Bense V."/>
            <person name="Catcheside P."/>
            <person name="Chovatia M."/>
            <person name="Cooper J."/>
            <person name="Damon W."/>
            <person name="Desjardin D."/>
            <person name="Finy P."/>
            <person name="Geml J."/>
            <person name="Haridas S."/>
            <person name="Hughes K."/>
            <person name="Justo A."/>
            <person name="Karasinski D."/>
            <person name="Kautmanova I."/>
            <person name="Kiss B."/>
            <person name="Kocsube S."/>
            <person name="Kotiranta H."/>
            <person name="LaButti K.M."/>
            <person name="Lechner B.E."/>
            <person name="Liimatainen K."/>
            <person name="Lipzen A."/>
            <person name="Lukacs Z."/>
            <person name="Mihaltcheva S."/>
            <person name="Morgado L.N."/>
            <person name="Niskanen T."/>
            <person name="Noordeloos M.E."/>
            <person name="Ohm R.A."/>
            <person name="Ortiz-Santana B."/>
            <person name="Ovrebo C."/>
            <person name="Racz N."/>
            <person name="Riley R."/>
            <person name="Savchenko A."/>
            <person name="Shiryaev A."/>
            <person name="Soop K."/>
            <person name="Spirin V."/>
            <person name="Szebenyi C."/>
            <person name="Tomsovsky M."/>
            <person name="Tulloss R.E."/>
            <person name="Uehling J."/>
            <person name="Grigoriev I.V."/>
            <person name="Vagvolgyi C."/>
            <person name="Papp T."/>
            <person name="Martin F.M."/>
            <person name="Miettinen O."/>
            <person name="Hibbett D.S."/>
            <person name="Nagy L.G."/>
        </authorList>
    </citation>
    <scope>NUCLEOTIDE SEQUENCE [LARGE SCALE GENOMIC DNA]</scope>
    <source>
        <strain evidence="1 2">NL-1719</strain>
    </source>
</reference>
<organism evidence="1 2">
    <name type="scientific">Pluteus cervinus</name>
    <dbReference type="NCBI Taxonomy" id="181527"/>
    <lineage>
        <taxon>Eukaryota</taxon>
        <taxon>Fungi</taxon>
        <taxon>Dikarya</taxon>
        <taxon>Basidiomycota</taxon>
        <taxon>Agaricomycotina</taxon>
        <taxon>Agaricomycetes</taxon>
        <taxon>Agaricomycetidae</taxon>
        <taxon>Agaricales</taxon>
        <taxon>Pluteineae</taxon>
        <taxon>Pluteaceae</taxon>
        <taxon>Pluteus</taxon>
    </lineage>
</organism>
<gene>
    <name evidence="1" type="ORF">BDN72DRAFT_849984</name>
</gene>
<sequence length="239" mass="26723">MPHFYEVVIFHYTSDFHVPHRNLSLQHLAENGKHVRHMLLHSGSCGIGDGFSVCIDKCPNLRSLALWINDNPYSPELVQSLLRLRLEFLSFNIHGFSAALKKQGASPISLPTVTHLELLGTTTGVDARLIRASFPALTHLALISPDRNPITVLRDALDIFGDQLKLVTWYRWDYRTVQASPTVECTSNYIVIDEPRFVVLSCGPDFINGWHEGVKGGLGIWRAATEAVEARRAGIRESV</sequence>
<dbReference type="Proteomes" id="UP000308600">
    <property type="component" value="Unassembled WGS sequence"/>
</dbReference>
<dbReference type="EMBL" id="ML208698">
    <property type="protein sequence ID" value="TFK61075.1"/>
    <property type="molecule type" value="Genomic_DNA"/>
</dbReference>
<name>A0ACD3A5S9_9AGAR</name>
<keyword evidence="2" id="KW-1185">Reference proteome</keyword>
<proteinExistence type="predicted"/>
<evidence type="ECO:0000313" key="1">
    <source>
        <dbReference type="EMBL" id="TFK61075.1"/>
    </source>
</evidence>